<evidence type="ECO:0000313" key="2">
    <source>
        <dbReference type="Proteomes" id="UP000325273"/>
    </source>
</evidence>
<dbReference type="EMBL" id="VTUZ01000005">
    <property type="protein sequence ID" value="KAA1012905.1"/>
    <property type="molecule type" value="Genomic_DNA"/>
</dbReference>
<sequence>MNNDALEIRKPIRLAKIAARRAGKILQDIRAGECVKHPHKFQSVAFTTKRRNSTVCGNRPVTHLMANHVFAASIAGKRIR</sequence>
<reference evidence="1 2" key="1">
    <citation type="submission" date="2019-08" db="EMBL/GenBank/DDBJ databases">
        <title>Paraburkholderia sp. DCY113.</title>
        <authorList>
            <person name="Kang J."/>
        </authorList>
    </citation>
    <scope>NUCLEOTIDE SEQUENCE [LARGE SCALE GENOMIC DNA]</scope>
    <source>
        <strain evidence="1 2">DCY113</strain>
    </source>
</reference>
<proteinExistence type="predicted"/>
<organism evidence="1 2">
    <name type="scientific">Paraburkholderia panacisoli</name>
    <dbReference type="NCBI Taxonomy" id="2603818"/>
    <lineage>
        <taxon>Bacteria</taxon>
        <taxon>Pseudomonadati</taxon>
        <taxon>Pseudomonadota</taxon>
        <taxon>Betaproteobacteria</taxon>
        <taxon>Burkholderiales</taxon>
        <taxon>Burkholderiaceae</taxon>
        <taxon>Paraburkholderia</taxon>
    </lineage>
</organism>
<protein>
    <submittedName>
        <fullName evidence="1">Uncharacterized protein</fullName>
    </submittedName>
</protein>
<accession>A0A5B0HCB0</accession>
<dbReference type="Proteomes" id="UP000325273">
    <property type="component" value="Unassembled WGS sequence"/>
</dbReference>
<gene>
    <name evidence="1" type="ORF">FVF58_08870</name>
</gene>
<evidence type="ECO:0000313" key="1">
    <source>
        <dbReference type="EMBL" id="KAA1012905.1"/>
    </source>
</evidence>
<dbReference type="RefSeq" id="WP_149669535.1">
    <property type="nucleotide sequence ID" value="NZ_VTUZ01000005.1"/>
</dbReference>
<name>A0A5B0HCB0_9BURK</name>
<dbReference type="AlphaFoldDB" id="A0A5B0HCB0"/>
<comment type="caution">
    <text evidence="1">The sequence shown here is derived from an EMBL/GenBank/DDBJ whole genome shotgun (WGS) entry which is preliminary data.</text>
</comment>
<keyword evidence="2" id="KW-1185">Reference proteome</keyword>